<evidence type="ECO:0000256" key="2">
    <source>
        <dbReference type="ARBA" id="ARBA00008664"/>
    </source>
</evidence>
<keyword evidence="4" id="KW-0378">Hydrolase</keyword>
<feature type="transmembrane region" description="Helical" evidence="7">
    <location>
        <begin position="9"/>
        <end position="29"/>
    </location>
</feature>
<keyword evidence="5" id="KW-0442">Lipid degradation</keyword>
<dbReference type="EMBL" id="JBHUGI010000034">
    <property type="protein sequence ID" value="MFD1929284.1"/>
    <property type="molecule type" value="Genomic_DNA"/>
</dbReference>
<name>A0ABW4SJU6_9BACL</name>
<gene>
    <name evidence="9" type="ORF">ACFSFY_14675</name>
</gene>
<keyword evidence="7" id="KW-1133">Transmembrane helix</keyword>
<evidence type="ECO:0000256" key="5">
    <source>
        <dbReference type="ARBA" id="ARBA00022963"/>
    </source>
</evidence>
<dbReference type="CDD" id="cd09130">
    <property type="entry name" value="PLDc_unchar2_2"/>
    <property type="match status" value="1"/>
</dbReference>
<proteinExistence type="inferred from homology"/>
<dbReference type="PANTHER" id="PTHR43856:SF1">
    <property type="entry name" value="MITOCHONDRIAL CARDIOLIPIN HYDROLASE"/>
    <property type="match status" value="1"/>
</dbReference>
<dbReference type="InterPro" id="IPR051406">
    <property type="entry name" value="PLD_domain"/>
</dbReference>
<dbReference type="PROSITE" id="PS50035">
    <property type="entry name" value="PLD"/>
    <property type="match status" value="1"/>
</dbReference>
<dbReference type="CDD" id="cd09129">
    <property type="entry name" value="PLDc_unchar2_1"/>
    <property type="match status" value="1"/>
</dbReference>
<accession>A0ABW4SJU6</accession>
<dbReference type="InterPro" id="IPR025202">
    <property type="entry name" value="PLD-like_dom"/>
</dbReference>
<sequence>MKKKRKKTIWIGVGIFGVLYASVILWHTYKPLPKGISYAGGVHKTDDLTFFTDLSFATDQEGKNIVNELAIFDEVYKMIDEAEEFIVLDYFLFDHYSDEGIEFPKIVQTLTANLVKKKETHPEMPIVFITDPLNSGYGSYESKWFKQMEDVGIEVVYTDLDQLRDSTPLYSGLYRTLFRWADFGSEGWIGNAMSSDAPKLKLASYMTMMNIKANHRKAVITEKEGLISSGNPHNASGFHGNIAFKVTGPVLNDILEAEESVVKYTTGGTLPRIDDVEESTGQYEVQYVTERKILDALLEDIAKTEEGDLIRLGMFFIAEGEIIQAFVDAANRGVQVEMILDPNENAFGNEKSGLPNRPVAQKMVEKTDGKIKVRWYNTVVGQYHTKLVLIQTKDETYISNGSANLTERTLDNYNLEANLRVIAPTESEFVQELDSYFSKLWTNEDAVYTLDFEEYQDGFTFYQRGLYNLQKFFKLTTY</sequence>
<evidence type="ECO:0000256" key="1">
    <source>
        <dbReference type="ARBA" id="ARBA00000798"/>
    </source>
</evidence>
<protein>
    <recommendedName>
        <fullName evidence="3">phospholipase D</fullName>
        <ecNumber evidence="3">3.1.4.4</ecNumber>
    </recommendedName>
</protein>
<keyword evidence="7" id="KW-0812">Transmembrane</keyword>
<comment type="caution">
    <text evidence="9">The sequence shown here is derived from an EMBL/GenBank/DDBJ whole genome shotgun (WGS) entry which is preliminary data.</text>
</comment>
<evidence type="ECO:0000313" key="9">
    <source>
        <dbReference type="EMBL" id="MFD1929284.1"/>
    </source>
</evidence>
<organism evidence="9 10">
    <name type="scientific">Sporosarcina siberiensis</name>
    <dbReference type="NCBI Taxonomy" id="1365606"/>
    <lineage>
        <taxon>Bacteria</taxon>
        <taxon>Bacillati</taxon>
        <taxon>Bacillota</taxon>
        <taxon>Bacilli</taxon>
        <taxon>Bacillales</taxon>
        <taxon>Caryophanaceae</taxon>
        <taxon>Sporosarcina</taxon>
    </lineage>
</organism>
<evidence type="ECO:0000256" key="4">
    <source>
        <dbReference type="ARBA" id="ARBA00022801"/>
    </source>
</evidence>
<keyword evidence="10" id="KW-1185">Reference proteome</keyword>
<dbReference type="EC" id="3.1.4.4" evidence="3"/>
<comment type="similarity">
    <text evidence="2">Belongs to the phospholipase D family.</text>
</comment>
<evidence type="ECO:0000256" key="7">
    <source>
        <dbReference type="SAM" id="Phobius"/>
    </source>
</evidence>
<dbReference type="RefSeq" id="WP_381539291.1">
    <property type="nucleotide sequence ID" value="NZ_JBHUGI010000034.1"/>
</dbReference>
<keyword evidence="7" id="KW-0472">Membrane</keyword>
<dbReference type="Proteomes" id="UP001597218">
    <property type="component" value="Unassembled WGS sequence"/>
</dbReference>
<evidence type="ECO:0000256" key="3">
    <source>
        <dbReference type="ARBA" id="ARBA00012027"/>
    </source>
</evidence>
<dbReference type="InterPro" id="IPR001736">
    <property type="entry name" value="PLipase_D/transphosphatidylase"/>
</dbReference>
<dbReference type="Pfam" id="PF13091">
    <property type="entry name" value="PLDc_2"/>
    <property type="match status" value="1"/>
</dbReference>
<comment type="catalytic activity">
    <reaction evidence="1">
        <text>a 1,2-diacyl-sn-glycero-3-phosphocholine + H2O = a 1,2-diacyl-sn-glycero-3-phosphate + choline + H(+)</text>
        <dbReference type="Rhea" id="RHEA:14445"/>
        <dbReference type="ChEBI" id="CHEBI:15354"/>
        <dbReference type="ChEBI" id="CHEBI:15377"/>
        <dbReference type="ChEBI" id="CHEBI:15378"/>
        <dbReference type="ChEBI" id="CHEBI:57643"/>
        <dbReference type="ChEBI" id="CHEBI:58608"/>
        <dbReference type="EC" id="3.1.4.4"/>
    </reaction>
</comment>
<reference evidence="10" key="1">
    <citation type="journal article" date="2019" name="Int. J. Syst. Evol. Microbiol.">
        <title>The Global Catalogue of Microorganisms (GCM) 10K type strain sequencing project: providing services to taxonomists for standard genome sequencing and annotation.</title>
        <authorList>
            <consortium name="The Broad Institute Genomics Platform"/>
            <consortium name="The Broad Institute Genome Sequencing Center for Infectious Disease"/>
            <person name="Wu L."/>
            <person name="Ma J."/>
        </authorList>
    </citation>
    <scope>NUCLEOTIDE SEQUENCE [LARGE SCALE GENOMIC DNA]</scope>
    <source>
        <strain evidence="10">CGMCC 4.7177</strain>
    </source>
</reference>
<keyword evidence="6" id="KW-0443">Lipid metabolism</keyword>
<dbReference type="PANTHER" id="PTHR43856">
    <property type="entry name" value="CARDIOLIPIN HYDROLASE"/>
    <property type="match status" value="1"/>
</dbReference>
<dbReference type="Gene3D" id="3.30.870.10">
    <property type="entry name" value="Endonuclease Chain A"/>
    <property type="match status" value="1"/>
</dbReference>
<evidence type="ECO:0000256" key="6">
    <source>
        <dbReference type="ARBA" id="ARBA00023098"/>
    </source>
</evidence>
<feature type="domain" description="PLD phosphodiesterase" evidence="8">
    <location>
        <begin position="379"/>
        <end position="409"/>
    </location>
</feature>
<dbReference type="SUPFAM" id="SSF56024">
    <property type="entry name" value="Phospholipase D/nuclease"/>
    <property type="match status" value="2"/>
</dbReference>
<evidence type="ECO:0000259" key="8">
    <source>
        <dbReference type="PROSITE" id="PS50035"/>
    </source>
</evidence>
<evidence type="ECO:0000313" key="10">
    <source>
        <dbReference type="Proteomes" id="UP001597218"/>
    </source>
</evidence>